<feature type="signal peptide" evidence="6">
    <location>
        <begin position="1"/>
        <end position="23"/>
    </location>
</feature>
<evidence type="ECO:0000313" key="7">
    <source>
        <dbReference type="EMBL" id="EXB68698.1"/>
    </source>
</evidence>
<dbReference type="Pfam" id="PF05938">
    <property type="entry name" value="Self-incomp_S1"/>
    <property type="match status" value="1"/>
</dbReference>
<comment type="subcellular location">
    <subcellularLocation>
        <location evidence="1 6">Secreted</location>
    </subcellularLocation>
</comment>
<dbReference type="AlphaFoldDB" id="W9R4W7"/>
<protein>
    <recommendedName>
        <fullName evidence="6">S-protein homolog</fullName>
    </recommendedName>
</protein>
<evidence type="ECO:0000313" key="8">
    <source>
        <dbReference type="Proteomes" id="UP000030645"/>
    </source>
</evidence>
<name>W9R4W7_9ROSA</name>
<evidence type="ECO:0000256" key="2">
    <source>
        <dbReference type="ARBA" id="ARBA00005581"/>
    </source>
</evidence>
<dbReference type="GO" id="GO:0060320">
    <property type="term" value="P:rejection of self pollen"/>
    <property type="evidence" value="ECO:0007669"/>
    <property type="project" value="UniProtKB-KW"/>
</dbReference>
<dbReference type="eggNOG" id="ENOG502S7CQ">
    <property type="taxonomic scope" value="Eukaryota"/>
</dbReference>
<dbReference type="Proteomes" id="UP000030645">
    <property type="component" value="Unassembled WGS sequence"/>
</dbReference>
<reference evidence="8" key="1">
    <citation type="submission" date="2013-01" db="EMBL/GenBank/DDBJ databases">
        <title>Draft Genome Sequence of a Mulberry Tree, Morus notabilis C.K. Schneid.</title>
        <authorList>
            <person name="He N."/>
            <person name="Zhao S."/>
        </authorList>
    </citation>
    <scope>NUCLEOTIDE SEQUENCE</scope>
</reference>
<accession>W9R4W7</accession>
<dbReference type="InterPro" id="IPR010264">
    <property type="entry name" value="Self-incomp_S1"/>
</dbReference>
<dbReference type="PANTHER" id="PTHR31232:SF155">
    <property type="entry name" value="PLANT SELF-INCOMPATIBILITY PROTEIN S1 FAMILY"/>
    <property type="match status" value="1"/>
</dbReference>
<sequence length="154" mass="17905">MDQKKVLVFALLFTFSLLNFARSATRKNLLEHENSFFHPPKTKVSILNTSQDNLTIHCKSKDDDLGTHVIGFNATYEWKFDINLWHSTLFFCAFNLRGVSAAFDVFKCARDYDARRCQEFCSWIARDDGLYGYTERNLNDIFFSWPNPPNSLAN</sequence>
<gene>
    <name evidence="7" type="ORF">L484_024715</name>
</gene>
<feature type="chain" id="PRO_5025094090" description="S-protein homolog" evidence="6">
    <location>
        <begin position="24"/>
        <end position="154"/>
    </location>
</feature>
<keyword evidence="8" id="KW-1185">Reference proteome</keyword>
<evidence type="ECO:0000256" key="6">
    <source>
        <dbReference type="RuleBase" id="RU367044"/>
    </source>
</evidence>
<keyword evidence="5 6" id="KW-0732">Signal</keyword>
<dbReference type="EMBL" id="KE344580">
    <property type="protein sequence ID" value="EXB68698.1"/>
    <property type="molecule type" value="Genomic_DNA"/>
</dbReference>
<organism evidence="7 8">
    <name type="scientific">Morus notabilis</name>
    <dbReference type="NCBI Taxonomy" id="981085"/>
    <lineage>
        <taxon>Eukaryota</taxon>
        <taxon>Viridiplantae</taxon>
        <taxon>Streptophyta</taxon>
        <taxon>Embryophyta</taxon>
        <taxon>Tracheophyta</taxon>
        <taxon>Spermatophyta</taxon>
        <taxon>Magnoliopsida</taxon>
        <taxon>eudicotyledons</taxon>
        <taxon>Gunneridae</taxon>
        <taxon>Pentapetalae</taxon>
        <taxon>rosids</taxon>
        <taxon>fabids</taxon>
        <taxon>Rosales</taxon>
        <taxon>Moraceae</taxon>
        <taxon>Moreae</taxon>
        <taxon>Morus</taxon>
    </lineage>
</organism>
<keyword evidence="4 6" id="KW-0964">Secreted</keyword>
<proteinExistence type="inferred from homology"/>
<evidence type="ECO:0000256" key="5">
    <source>
        <dbReference type="ARBA" id="ARBA00022729"/>
    </source>
</evidence>
<evidence type="ECO:0000256" key="3">
    <source>
        <dbReference type="ARBA" id="ARBA00022471"/>
    </source>
</evidence>
<keyword evidence="3 6" id="KW-0713">Self-incompatibility</keyword>
<evidence type="ECO:0000256" key="4">
    <source>
        <dbReference type="ARBA" id="ARBA00022525"/>
    </source>
</evidence>
<evidence type="ECO:0000256" key="1">
    <source>
        <dbReference type="ARBA" id="ARBA00004613"/>
    </source>
</evidence>
<dbReference type="GO" id="GO:0005576">
    <property type="term" value="C:extracellular region"/>
    <property type="evidence" value="ECO:0007669"/>
    <property type="project" value="UniProtKB-SubCell"/>
</dbReference>
<dbReference type="PANTHER" id="PTHR31232">
    <property type="match status" value="1"/>
</dbReference>
<comment type="similarity">
    <text evidence="2 6">Belongs to the plant self-incompatibility (S1) protein family.</text>
</comment>